<organism evidence="1 2">
    <name type="scientific">Hypholoma sublateritium (strain FD-334 SS-4)</name>
    <dbReference type="NCBI Taxonomy" id="945553"/>
    <lineage>
        <taxon>Eukaryota</taxon>
        <taxon>Fungi</taxon>
        <taxon>Dikarya</taxon>
        <taxon>Basidiomycota</taxon>
        <taxon>Agaricomycotina</taxon>
        <taxon>Agaricomycetes</taxon>
        <taxon>Agaricomycetidae</taxon>
        <taxon>Agaricales</taxon>
        <taxon>Agaricineae</taxon>
        <taxon>Strophariaceae</taxon>
        <taxon>Hypholoma</taxon>
    </lineage>
</organism>
<dbReference type="Proteomes" id="UP000054270">
    <property type="component" value="Unassembled WGS sequence"/>
</dbReference>
<sequence length="425" mass="49288">MKTTHPTTAEFSRFKSSVRESSKYLLKLGGKADDITPRQWRNLIEMVLLEEPSLSHYEDHWPIRQYTITYMRGMKEASRRHRYSQDLQCLSAAKKSATVLRKRNRRKTVPSVIDLEVIELTSREGTPSLEPRSPIWKTTDHTSCYSPTSESRRTQVVSQVGSSTSTFTGRPFQNQFQLLRNEGLRPHKSHLPSETVSIRTALCYLCGPPVEIDFFLNNRLAQLTDDPCTLKTLQSLGICFDQHLDFLVCLDEAIRSEFVDSIPLERMNALAKFKLLKSFKQLALNNVQAEGIPRSIVPPSIFCQEYAILLANSKKFRDWLQKAMTLENDDAIFQDLLNIMDTHSTRLFIIKFPVIDHLRATIRAIVDERPVYFRHYPGYWPIRLYLNHRQEMLGCTTPQYDSQREEEAFIDVFARTFLSILRAFN</sequence>
<dbReference type="EMBL" id="KN817524">
    <property type="protein sequence ID" value="KJA27374.1"/>
    <property type="molecule type" value="Genomic_DNA"/>
</dbReference>
<keyword evidence="2" id="KW-1185">Reference proteome</keyword>
<accession>A0A0D2P8R8</accession>
<evidence type="ECO:0000313" key="1">
    <source>
        <dbReference type="EMBL" id="KJA27374.1"/>
    </source>
</evidence>
<gene>
    <name evidence="1" type="ORF">HYPSUDRAFT_35254</name>
</gene>
<evidence type="ECO:0000313" key="2">
    <source>
        <dbReference type="Proteomes" id="UP000054270"/>
    </source>
</evidence>
<reference evidence="2" key="1">
    <citation type="submission" date="2014-04" db="EMBL/GenBank/DDBJ databases">
        <title>Evolutionary Origins and Diversification of the Mycorrhizal Mutualists.</title>
        <authorList>
            <consortium name="DOE Joint Genome Institute"/>
            <consortium name="Mycorrhizal Genomics Consortium"/>
            <person name="Kohler A."/>
            <person name="Kuo A."/>
            <person name="Nagy L.G."/>
            <person name="Floudas D."/>
            <person name="Copeland A."/>
            <person name="Barry K.W."/>
            <person name="Cichocki N."/>
            <person name="Veneault-Fourrey C."/>
            <person name="LaButti K."/>
            <person name="Lindquist E.A."/>
            <person name="Lipzen A."/>
            <person name="Lundell T."/>
            <person name="Morin E."/>
            <person name="Murat C."/>
            <person name="Riley R."/>
            <person name="Ohm R."/>
            <person name="Sun H."/>
            <person name="Tunlid A."/>
            <person name="Henrissat B."/>
            <person name="Grigoriev I.V."/>
            <person name="Hibbett D.S."/>
            <person name="Martin F."/>
        </authorList>
    </citation>
    <scope>NUCLEOTIDE SEQUENCE [LARGE SCALE GENOMIC DNA]</scope>
    <source>
        <strain evidence="2">FD-334 SS-4</strain>
    </source>
</reference>
<proteinExistence type="predicted"/>
<protein>
    <submittedName>
        <fullName evidence="1">Uncharacterized protein</fullName>
    </submittedName>
</protein>
<dbReference type="OrthoDB" id="10641136at2759"/>
<dbReference type="OMA" id="LNIMDTH"/>
<dbReference type="AlphaFoldDB" id="A0A0D2P8R8"/>
<name>A0A0D2P8R8_HYPSF</name>